<dbReference type="EMBL" id="JYDS01000524">
    <property type="protein sequence ID" value="KRZ03678.1"/>
    <property type="molecule type" value="Genomic_DNA"/>
</dbReference>
<name>A0A0V1IIJ4_TRIPS</name>
<sequence>MFSFWNVLLDKALQEITALKITSTLYFPSSIGTSLEYKKTKQYEKAQQYGLRHATDKTLTHSVARLVLHSNEDQSVNNRSHFT</sequence>
<evidence type="ECO:0000313" key="1">
    <source>
        <dbReference type="EMBL" id="KRZ03678.1"/>
    </source>
</evidence>
<accession>A0A0V1IIJ4</accession>
<evidence type="ECO:0000313" key="3">
    <source>
        <dbReference type="EMBL" id="KRZ25714.1"/>
    </source>
</evidence>
<gene>
    <name evidence="1" type="ORF">T4B_6154</name>
    <name evidence="3" type="ORF">T4C_6769</name>
    <name evidence="2" type="ORF">T4C_9049</name>
</gene>
<reference evidence="4 5" key="1">
    <citation type="submission" date="2015-01" db="EMBL/GenBank/DDBJ databases">
        <title>Evolution of Trichinella species and genotypes.</title>
        <authorList>
            <person name="Korhonen P.K."/>
            <person name="Edoardo P."/>
            <person name="Giuseppe L.R."/>
            <person name="Gasser R.B."/>
        </authorList>
    </citation>
    <scope>NUCLEOTIDE SEQUENCE [LARGE SCALE GENOMIC DNA]</scope>
    <source>
        <strain evidence="2">ISS176</strain>
        <strain evidence="1">ISS588</strain>
    </source>
</reference>
<proteinExistence type="predicted"/>
<dbReference type="Proteomes" id="UP000054826">
    <property type="component" value="Unassembled WGS sequence"/>
</dbReference>
<organism evidence="2 5">
    <name type="scientific">Trichinella pseudospiralis</name>
    <name type="common">Parasitic roundworm</name>
    <dbReference type="NCBI Taxonomy" id="6337"/>
    <lineage>
        <taxon>Eukaryota</taxon>
        <taxon>Metazoa</taxon>
        <taxon>Ecdysozoa</taxon>
        <taxon>Nematoda</taxon>
        <taxon>Enoplea</taxon>
        <taxon>Dorylaimia</taxon>
        <taxon>Trichinellida</taxon>
        <taxon>Trichinellidae</taxon>
        <taxon>Trichinella</taxon>
    </lineage>
</organism>
<protein>
    <submittedName>
        <fullName evidence="2">Uncharacterized protein</fullName>
    </submittedName>
</protein>
<dbReference type="Proteomes" id="UP000054805">
    <property type="component" value="Unassembled WGS sequence"/>
</dbReference>
<evidence type="ECO:0000313" key="2">
    <source>
        <dbReference type="EMBL" id="KRZ22525.1"/>
    </source>
</evidence>
<keyword evidence="4" id="KW-1185">Reference proteome</keyword>
<evidence type="ECO:0000313" key="5">
    <source>
        <dbReference type="Proteomes" id="UP000054826"/>
    </source>
</evidence>
<dbReference type="EMBL" id="JYDV01000193">
    <property type="protein sequence ID" value="KRZ25714.1"/>
    <property type="molecule type" value="Genomic_DNA"/>
</dbReference>
<evidence type="ECO:0000313" key="4">
    <source>
        <dbReference type="Proteomes" id="UP000054805"/>
    </source>
</evidence>
<dbReference type="EMBL" id="JYDV01000301">
    <property type="protein sequence ID" value="KRZ22525.1"/>
    <property type="molecule type" value="Genomic_DNA"/>
</dbReference>
<dbReference type="AlphaFoldDB" id="A0A0V1IIJ4"/>
<comment type="caution">
    <text evidence="2">The sequence shown here is derived from an EMBL/GenBank/DDBJ whole genome shotgun (WGS) entry which is preliminary data.</text>
</comment>